<evidence type="ECO:0000259" key="6">
    <source>
        <dbReference type="PROSITE" id="PS50110"/>
    </source>
</evidence>
<dbReference type="InterPro" id="IPR000700">
    <property type="entry name" value="PAS-assoc_C"/>
</dbReference>
<protein>
    <recommendedName>
        <fullName evidence="2">histidine kinase</fullName>
        <ecNumber evidence="2">2.7.13.3</ecNumber>
    </recommendedName>
</protein>
<dbReference type="PANTHER" id="PTHR43547:SF2">
    <property type="entry name" value="HYBRID SIGNAL TRANSDUCTION HISTIDINE KINASE C"/>
    <property type="match status" value="1"/>
</dbReference>
<dbReference type="InterPro" id="IPR011006">
    <property type="entry name" value="CheY-like_superfamily"/>
</dbReference>
<dbReference type="Pfam" id="PF08447">
    <property type="entry name" value="PAS_3"/>
    <property type="match status" value="2"/>
</dbReference>
<dbReference type="InterPro" id="IPR003594">
    <property type="entry name" value="HATPase_dom"/>
</dbReference>
<gene>
    <name evidence="9" type="ORF">NX778_14770</name>
</gene>
<reference evidence="9 10" key="1">
    <citation type="submission" date="2022-08" db="EMBL/GenBank/DDBJ databases">
        <title>Reclassification of Massilia species as members of the genera Telluria, Duganella, Pseudoduganella, Mokoshia gen. nov. and Zemynaea gen. nov. using orthogonal and non-orthogonal genome-based approaches.</title>
        <authorList>
            <person name="Bowman J.P."/>
        </authorList>
    </citation>
    <scope>NUCLEOTIDE SEQUENCE [LARGE SCALE GENOMIC DNA]</scope>
    <source>
        <strain evidence="9 10">JCM 31606</strain>
    </source>
</reference>
<dbReference type="InterPro" id="IPR003661">
    <property type="entry name" value="HisK_dim/P_dom"/>
</dbReference>
<dbReference type="SUPFAM" id="SSF55874">
    <property type="entry name" value="ATPase domain of HSP90 chaperone/DNA topoisomerase II/histidine kinase"/>
    <property type="match status" value="1"/>
</dbReference>
<dbReference type="SUPFAM" id="SSF55785">
    <property type="entry name" value="PYP-like sensor domain (PAS domain)"/>
    <property type="match status" value="5"/>
</dbReference>
<dbReference type="Pfam" id="PF13188">
    <property type="entry name" value="PAS_8"/>
    <property type="match status" value="2"/>
</dbReference>
<feature type="domain" description="Histidine kinase" evidence="5">
    <location>
        <begin position="659"/>
        <end position="876"/>
    </location>
</feature>
<dbReference type="SMART" id="SM00388">
    <property type="entry name" value="HisKA"/>
    <property type="match status" value="1"/>
</dbReference>
<dbReference type="SMART" id="SM00387">
    <property type="entry name" value="HATPase_c"/>
    <property type="match status" value="1"/>
</dbReference>
<evidence type="ECO:0000256" key="3">
    <source>
        <dbReference type="ARBA" id="ARBA00022553"/>
    </source>
</evidence>
<dbReference type="Gene3D" id="3.40.50.2300">
    <property type="match status" value="1"/>
</dbReference>
<feature type="domain" description="PAS" evidence="7">
    <location>
        <begin position="9"/>
        <end position="65"/>
    </location>
</feature>
<dbReference type="CDD" id="cd00075">
    <property type="entry name" value="HATPase"/>
    <property type="match status" value="1"/>
</dbReference>
<dbReference type="InterPro" id="IPR005467">
    <property type="entry name" value="His_kinase_dom"/>
</dbReference>
<feature type="domain" description="Response regulatory" evidence="6">
    <location>
        <begin position="897"/>
        <end position="1013"/>
    </location>
</feature>
<dbReference type="InterPro" id="IPR001789">
    <property type="entry name" value="Sig_transdc_resp-reg_receiver"/>
</dbReference>
<dbReference type="CDD" id="cd00082">
    <property type="entry name" value="HisKA"/>
    <property type="match status" value="1"/>
</dbReference>
<keyword evidence="3 4" id="KW-0597">Phosphoprotein</keyword>
<dbReference type="CDD" id="cd17580">
    <property type="entry name" value="REC_2_DhkD-like"/>
    <property type="match status" value="1"/>
</dbReference>
<feature type="domain" description="PAS" evidence="7">
    <location>
        <begin position="133"/>
        <end position="203"/>
    </location>
</feature>
<dbReference type="PROSITE" id="PS50110">
    <property type="entry name" value="RESPONSE_REGULATORY"/>
    <property type="match status" value="1"/>
</dbReference>
<dbReference type="Pfam" id="PF02518">
    <property type="entry name" value="HATPase_c"/>
    <property type="match status" value="1"/>
</dbReference>
<dbReference type="InterPro" id="IPR036890">
    <property type="entry name" value="HATPase_C_sf"/>
</dbReference>
<dbReference type="SMART" id="SM00448">
    <property type="entry name" value="REC"/>
    <property type="match status" value="1"/>
</dbReference>
<dbReference type="PROSITE" id="PS50109">
    <property type="entry name" value="HIS_KIN"/>
    <property type="match status" value="1"/>
</dbReference>
<dbReference type="SMART" id="SM00091">
    <property type="entry name" value="PAS"/>
    <property type="match status" value="5"/>
</dbReference>
<evidence type="ECO:0000256" key="4">
    <source>
        <dbReference type="PROSITE-ProRule" id="PRU00169"/>
    </source>
</evidence>
<evidence type="ECO:0000256" key="2">
    <source>
        <dbReference type="ARBA" id="ARBA00012438"/>
    </source>
</evidence>
<dbReference type="CDD" id="cd00130">
    <property type="entry name" value="PAS"/>
    <property type="match status" value="3"/>
</dbReference>
<dbReference type="PRINTS" id="PR00344">
    <property type="entry name" value="BCTRLSENSOR"/>
</dbReference>
<dbReference type="InterPro" id="IPR001610">
    <property type="entry name" value="PAC"/>
</dbReference>
<dbReference type="EC" id="2.7.13.3" evidence="2"/>
<evidence type="ECO:0000259" key="8">
    <source>
        <dbReference type="PROSITE" id="PS50113"/>
    </source>
</evidence>
<evidence type="ECO:0000313" key="10">
    <source>
        <dbReference type="Proteomes" id="UP001204621"/>
    </source>
</evidence>
<keyword evidence="10" id="KW-1185">Reference proteome</keyword>
<dbReference type="SMART" id="SM00086">
    <property type="entry name" value="PAC"/>
    <property type="match status" value="1"/>
</dbReference>
<dbReference type="EMBL" id="JANUGU010000004">
    <property type="protein sequence ID" value="MCS0659331.1"/>
    <property type="molecule type" value="Genomic_DNA"/>
</dbReference>
<comment type="catalytic activity">
    <reaction evidence="1">
        <text>ATP + protein L-histidine = ADP + protein N-phospho-L-histidine.</text>
        <dbReference type="EC" id="2.7.13.3"/>
    </reaction>
</comment>
<dbReference type="Pfam" id="PF00072">
    <property type="entry name" value="Response_reg"/>
    <property type="match status" value="1"/>
</dbReference>
<dbReference type="NCBIfam" id="TIGR00229">
    <property type="entry name" value="sensory_box"/>
    <property type="match status" value="4"/>
</dbReference>
<feature type="domain" description="PAC" evidence="8">
    <location>
        <begin position="206"/>
        <end position="258"/>
    </location>
</feature>
<feature type="domain" description="PAC" evidence="8">
    <location>
        <begin position="463"/>
        <end position="514"/>
    </location>
</feature>
<sequence length="1014" mass="111135">MGVLEQLSYEQRLQLVVGQDRELALITTGPDGLVVDWNAGAEALFGWTGQEMAGQPLTLIFTPADIADGVPAREMQGAADRGSAADTRWHRRKDGSDVFVQGALVALRLPDGTLAGFAKRVREASLALTLRQSEATLRAMINATPHMVWSADAAGQCDYFNDKMLAFTGLPQQALMGEGWAASVDPEDLPAVREAWNQAVRGATSLAIGFRLRHHSGCYRWVLCRAEPVLDAHGAVTRWMGTSTDIHDQKIADARLRDARQRLEATLSAGSIGTWNYNLVEDRVHADRNMAQLHGIRADSGEGLAPELFFAAIHEDDRAEVRECIERAISGGNQFSAHYRVPLPFGQVRHIDARGKVEYAADGSPLWFPGAAIDITALRASQEELRMREARYRTLFNAIDEGFIVLEMVYGEQGAIVDHRYLEANDAVAAIIGRRDMVGKLASEVFPDYSLAWHEMFAQVLRSGETMRFIAEIHGRKRWIDFSICKIGDDSPDQVAVFLRDITEMKRREEALRRGEERYRALFNSIEQGFAVIEMIDDADGNPYDFRFLEVNPALGRITGLQEVVGKTLRELVPNPNPDWIAEYGRVVRTGEALQRIDYSAALDGWLDVSAVRVGPAEHRQLALVFSDVTERRRHDEALQTLAEDLARANLRQHEFLATLAHELRNPLAPIRASLELMRLSPDGATVAKAQEIMTRQVDHMVHLVDDLLDLARITSGKIVLKKAPVLLQYVLRGAAEAALPLIRARHHAFRQHVDQEPMWMEGDANRLVQVVSNLLTNAAKYTPEHGAVTLSARREGDHARIEVADNGIGIAPEAQPHVFEMFSQAGAGGALAYGGLGIGLNLVKRLTEKHGGTVRLESAGAGQGATFTLLLPLREAPPASAAPSEAPAPPATRPARILVVDDNIDAADMLGQILQFEGHEVTVAYDAGDALAHAARFQPEVAVLDIGLPGMNGLQLAEALRGEAGLGEVKLIALTGWGTEQDRRRTRAAGFDAHLTKPVSIDALHAQIAQLVS</sequence>
<evidence type="ECO:0000313" key="9">
    <source>
        <dbReference type="EMBL" id="MCS0659331.1"/>
    </source>
</evidence>
<proteinExistence type="predicted"/>
<dbReference type="Proteomes" id="UP001204621">
    <property type="component" value="Unassembled WGS sequence"/>
</dbReference>
<name>A0ABT2D0G9_9BURK</name>
<dbReference type="PROSITE" id="PS50113">
    <property type="entry name" value="PAC"/>
    <property type="match status" value="2"/>
</dbReference>
<dbReference type="InterPro" id="IPR013655">
    <property type="entry name" value="PAS_fold_3"/>
</dbReference>
<dbReference type="InterPro" id="IPR004358">
    <property type="entry name" value="Sig_transdc_His_kin-like_C"/>
</dbReference>
<organism evidence="9 10">
    <name type="scientific">Massilia terrae</name>
    <dbReference type="NCBI Taxonomy" id="1811224"/>
    <lineage>
        <taxon>Bacteria</taxon>
        <taxon>Pseudomonadati</taxon>
        <taxon>Pseudomonadota</taxon>
        <taxon>Betaproteobacteria</taxon>
        <taxon>Burkholderiales</taxon>
        <taxon>Oxalobacteraceae</taxon>
        <taxon>Telluria group</taxon>
        <taxon>Massilia</taxon>
    </lineage>
</organism>
<dbReference type="Pfam" id="PF13426">
    <property type="entry name" value="PAS_9"/>
    <property type="match status" value="1"/>
</dbReference>
<dbReference type="Pfam" id="PF00512">
    <property type="entry name" value="HisKA"/>
    <property type="match status" value="1"/>
</dbReference>
<comment type="caution">
    <text evidence="9">The sequence shown here is derived from an EMBL/GenBank/DDBJ whole genome shotgun (WGS) entry which is preliminary data.</text>
</comment>
<dbReference type="Gene3D" id="1.10.287.130">
    <property type="match status" value="1"/>
</dbReference>
<dbReference type="Gene3D" id="3.30.565.10">
    <property type="entry name" value="Histidine kinase-like ATPase, C-terminal domain"/>
    <property type="match status" value="1"/>
</dbReference>
<dbReference type="InterPro" id="IPR036097">
    <property type="entry name" value="HisK_dim/P_sf"/>
</dbReference>
<accession>A0ABT2D0G9</accession>
<dbReference type="Gene3D" id="3.30.450.20">
    <property type="entry name" value="PAS domain"/>
    <property type="match status" value="5"/>
</dbReference>
<feature type="modified residue" description="4-aspartylphosphate" evidence="4">
    <location>
        <position position="946"/>
    </location>
</feature>
<evidence type="ECO:0000259" key="5">
    <source>
        <dbReference type="PROSITE" id="PS50109"/>
    </source>
</evidence>
<dbReference type="SUPFAM" id="SSF47384">
    <property type="entry name" value="Homodimeric domain of signal transducing histidine kinase"/>
    <property type="match status" value="1"/>
</dbReference>
<dbReference type="Gene3D" id="2.10.70.100">
    <property type="match status" value="1"/>
</dbReference>
<dbReference type="RefSeq" id="WP_258812512.1">
    <property type="nucleotide sequence ID" value="NZ_JANUGU010000004.1"/>
</dbReference>
<dbReference type="PROSITE" id="PS50112">
    <property type="entry name" value="PAS"/>
    <property type="match status" value="2"/>
</dbReference>
<dbReference type="SUPFAM" id="SSF52172">
    <property type="entry name" value="CheY-like"/>
    <property type="match status" value="1"/>
</dbReference>
<dbReference type="InterPro" id="IPR035965">
    <property type="entry name" value="PAS-like_dom_sf"/>
</dbReference>
<dbReference type="InterPro" id="IPR000014">
    <property type="entry name" value="PAS"/>
</dbReference>
<evidence type="ECO:0000256" key="1">
    <source>
        <dbReference type="ARBA" id="ARBA00000085"/>
    </source>
</evidence>
<dbReference type="PANTHER" id="PTHR43547">
    <property type="entry name" value="TWO-COMPONENT HISTIDINE KINASE"/>
    <property type="match status" value="1"/>
</dbReference>
<evidence type="ECO:0000259" key="7">
    <source>
        <dbReference type="PROSITE" id="PS50112"/>
    </source>
</evidence>